<dbReference type="AlphaFoldDB" id="A0A3B0U5Z0"/>
<dbReference type="Pfam" id="PF13559">
    <property type="entry name" value="DUF4129"/>
    <property type="match status" value="1"/>
</dbReference>
<evidence type="ECO:0000259" key="2">
    <source>
        <dbReference type="Pfam" id="PF13559"/>
    </source>
</evidence>
<evidence type="ECO:0000256" key="1">
    <source>
        <dbReference type="SAM" id="Phobius"/>
    </source>
</evidence>
<feature type="transmembrane region" description="Helical" evidence="1">
    <location>
        <begin position="92"/>
        <end position="113"/>
    </location>
</feature>
<evidence type="ECO:0000313" key="3">
    <source>
        <dbReference type="EMBL" id="VAW23813.1"/>
    </source>
</evidence>
<proteinExistence type="predicted"/>
<reference evidence="3" key="1">
    <citation type="submission" date="2018-06" db="EMBL/GenBank/DDBJ databases">
        <authorList>
            <person name="Zhirakovskaya E."/>
        </authorList>
    </citation>
    <scope>NUCLEOTIDE SEQUENCE</scope>
</reference>
<keyword evidence="1" id="KW-0472">Membrane</keyword>
<accession>A0A3B0U5Z0</accession>
<feature type="domain" description="Protein-glutamine gamma-glutamyltransferase-like C-terminal" evidence="2">
    <location>
        <begin position="169"/>
        <end position="231"/>
    </location>
</feature>
<name>A0A3B0U5Z0_9ZZZZ</name>
<gene>
    <name evidence="3" type="ORF">MNBD_BACTEROID04-1449</name>
</gene>
<keyword evidence="1" id="KW-0812">Transmembrane</keyword>
<sequence>MSRILFLFFIAFSVGLFAQTDSLIVKNDRSSIVKKKFDTKNLKKYKTDKDFNYEEENVNKEPTFIERVFNWLGRQFLRFLEWVFGIKYAKGLFASILSALPYVILGVVLFLLLKFFLKVNLKSSGVISKNNPTVSITEEEELIKSKDISKLIEQAIQQKNYRLAVRYYYLNILKQLENKELIIWEQQKTNEDYIKEISQKNIQHSFTNLTRLYDFVWYGNFEINETEFARVELDFTQTNNLINKK</sequence>
<protein>
    <recommendedName>
        <fullName evidence="2">Protein-glutamine gamma-glutamyltransferase-like C-terminal domain-containing protein</fullName>
    </recommendedName>
</protein>
<dbReference type="EMBL" id="UOER01000217">
    <property type="protein sequence ID" value="VAW23813.1"/>
    <property type="molecule type" value="Genomic_DNA"/>
</dbReference>
<dbReference type="InterPro" id="IPR025403">
    <property type="entry name" value="TgpA-like_C"/>
</dbReference>
<keyword evidence="1" id="KW-1133">Transmembrane helix</keyword>
<organism evidence="3">
    <name type="scientific">hydrothermal vent metagenome</name>
    <dbReference type="NCBI Taxonomy" id="652676"/>
    <lineage>
        <taxon>unclassified sequences</taxon>
        <taxon>metagenomes</taxon>
        <taxon>ecological metagenomes</taxon>
    </lineage>
</organism>